<gene>
    <name evidence="1" type="ORF">ACOLOM_LOCUS10573</name>
</gene>
<feature type="non-terminal residue" evidence="1">
    <location>
        <position position="1"/>
    </location>
</feature>
<name>A0ACA9PGR0_9GLOM</name>
<protein>
    <submittedName>
        <fullName evidence="1">7887_t:CDS:1</fullName>
    </submittedName>
</protein>
<feature type="non-terminal residue" evidence="1">
    <location>
        <position position="654"/>
    </location>
</feature>
<dbReference type="Proteomes" id="UP000789525">
    <property type="component" value="Unassembled WGS sequence"/>
</dbReference>
<proteinExistence type="predicted"/>
<keyword evidence="2" id="KW-1185">Reference proteome</keyword>
<accession>A0ACA9PGR0</accession>
<sequence>PLESPERFILPTIRPLAKRNNKSGGGNGSEAVVDSRREGAQREEENNSSGSENRTGSVPGSAQASPLARHSLTDGTKSPGSGSMYSSLDTPDLSPRNGAKRSNNNTSTESSTPESFEIINPIRHLEKQQQQQPTRSDSPYSFSTTSSQRRHRELPKSAVPMSAVSPQSTSSIDHYLDSISFSNNSGSISAEPLERWPVGPSPPPSENPFSASAMEAFRKAHQGVSTFAPSHMPASAPGPAETTTTTTTTTAKVAPKKLVFPPLKVEEKPESMKEVKILTASIRERRNSMPSPSGLSPDLMNRRPSAPSPLTGGPSTILFTPSAHQPLHAALSSYSSSSRPRALDDSNIRGSNLSIKTDHIRTAPRRGLVPYTPFSQGSDSFSPATALLTGAKSSKMPLTGIKTSMVPNSALSTSVSVKLATRARTRPPSGPRKPRHSNSTKSKDKIPMIPMIEESVLSTSRSRSVSESQARASISPYPPTPTFETQLVRFKGLTLDVAKWTFSQEELQEVTRRAICHSSDPMSIRLLPAKILDEDIPAELERLVLQREELKANYKYQYRRRMGVLKSLSAMSEHPEGTMNGSVAARLVEDLMDIGIKSDQIGEEMYVVSDQIAQLRALQESHSASALAMALRKINSSFIKVQAEVADLKSQVAD</sequence>
<dbReference type="EMBL" id="CAJVPT010034751">
    <property type="protein sequence ID" value="CAG8708939.1"/>
    <property type="molecule type" value="Genomic_DNA"/>
</dbReference>
<evidence type="ECO:0000313" key="1">
    <source>
        <dbReference type="EMBL" id="CAG8708939.1"/>
    </source>
</evidence>
<comment type="caution">
    <text evidence="1">The sequence shown here is derived from an EMBL/GenBank/DDBJ whole genome shotgun (WGS) entry which is preliminary data.</text>
</comment>
<reference evidence="1" key="1">
    <citation type="submission" date="2021-06" db="EMBL/GenBank/DDBJ databases">
        <authorList>
            <person name="Kallberg Y."/>
            <person name="Tangrot J."/>
            <person name="Rosling A."/>
        </authorList>
    </citation>
    <scope>NUCLEOTIDE SEQUENCE</scope>
    <source>
        <strain evidence="1">CL356</strain>
    </source>
</reference>
<organism evidence="1 2">
    <name type="scientific">Acaulospora colombiana</name>
    <dbReference type="NCBI Taxonomy" id="27376"/>
    <lineage>
        <taxon>Eukaryota</taxon>
        <taxon>Fungi</taxon>
        <taxon>Fungi incertae sedis</taxon>
        <taxon>Mucoromycota</taxon>
        <taxon>Glomeromycotina</taxon>
        <taxon>Glomeromycetes</taxon>
        <taxon>Diversisporales</taxon>
        <taxon>Acaulosporaceae</taxon>
        <taxon>Acaulospora</taxon>
    </lineage>
</organism>
<evidence type="ECO:0000313" key="2">
    <source>
        <dbReference type="Proteomes" id="UP000789525"/>
    </source>
</evidence>